<feature type="domain" description="PilZ" evidence="2">
    <location>
        <begin position="136"/>
        <end position="238"/>
    </location>
</feature>
<dbReference type="InterPro" id="IPR009875">
    <property type="entry name" value="PilZ_domain"/>
</dbReference>
<dbReference type="KEGG" id="bmx:BMS_1344"/>
<name>E1WZM7_HALMS</name>
<dbReference type="Gene3D" id="2.40.10.220">
    <property type="entry name" value="predicted glycosyltransferase like domains"/>
    <property type="match status" value="1"/>
</dbReference>
<feature type="transmembrane region" description="Helical" evidence="1">
    <location>
        <begin position="68"/>
        <end position="88"/>
    </location>
</feature>
<dbReference type="PATRIC" id="fig|862908.3.peg.1279"/>
<proteinExistence type="predicted"/>
<evidence type="ECO:0000259" key="2">
    <source>
        <dbReference type="Pfam" id="PF07238"/>
    </source>
</evidence>
<dbReference type="OrthoDB" id="5290426at2"/>
<dbReference type="SUPFAM" id="SSF141371">
    <property type="entry name" value="PilZ domain-like"/>
    <property type="match status" value="1"/>
</dbReference>
<feature type="transmembrane region" description="Helical" evidence="1">
    <location>
        <begin position="94"/>
        <end position="115"/>
    </location>
</feature>
<protein>
    <submittedName>
        <fullName evidence="3">Membrane protein</fullName>
    </submittedName>
</protein>
<dbReference type="RefSeq" id="WP_014243997.1">
    <property type="nucleotide sequence ID" value="NC_016620.1"/>
</dbReference>
<evidence type="ECO:0000313" key="3">
    <source>
        <dbReference type="EMBL" id="CBW26213.1"/>
    </source>
</evidence>
<gene>
    <name evidence="3" type="ordered locus">BMS_1344</name>
</gene>
<keyword evidence="1" id="KW-1133">Transmembrane helix</keyword>
<reference evidence="4" key="1">
    <citation type="journal article" date="2013" name="ISME J.">
        <title>A small predatory core genome in the divergent marine Bacteriovorax marinus SJ and the terrestrial Bdellovibrio bacteriovorus.</title>
        <authorList>
            <person name="Crossman L.C."/>
            <person name="Chen H."/>
            <person name="Cerdeno-Tarraga A.M."/>
            <person name="Brooks K."/>
            <person name="Quail M.A."/>
            <person name="Pineiro S.A."/>
            <person name="Hobley L."/>
            <person name="Sockett R.E."/>
            <person name="Bentley S.D."/>
            <person name="Parkhill J."/>
            <person name="Williams H.N."/>
            <person name="Stine O.C."/>
        </authorList>
    </citation>
    <scope>NUCLEOTIDE SEQUENCE [LARGE SCALE GENOMIC DNA]</scope>
    <source>
        <strain evidence="4">ATCC BAA-682 / DSM 15412 / SJ</strain>
    </source>
</reference>
<keyword evidence="1" id="KW-0812">Transmembrane</keyword>
<evidence type="ECO:0000256" key="1">
    <source>
        <dbReference type="SAM" id="Phobius"/>
    </source>
</evidence>
<feature type="transmembrane region" description="Helical" evidence="1">
    <location>
        <begin position="7"/>
        <end position="28"/>
    </location>
</feature>
<evidence type="ECO:0000313" key="4">
    <source>
        <dbReference type="Proteomes" id="UP000008963"/>
    </source>
</evidence>
<sequence>MKQRPKLLLFTSLVLIGVVISIPLQIIFQTQVTALNIDILLSQITIFNWFVIAMCLITLSLTFNGHKLLGLAIVPLLLAIHINNYFVFKYALHTQWYLPLFASLGATALALLFIINKTVRFTVKNPDKRWWLIPKRYQKTLPIWVVLDEDLCVLAHTHDLSKTGAFISMSEDSNHFLDKELELGKEVKVLIGNKDDVEFHCKAQVVRKAQATGSYPQGIGLHFEDVSMIEKFHLGRILNNPTLGL</sequence>
<dbReference type="HOGENOM" id="CLU_1132352_0_0_7"/>
<feature type="transmembrane region" description="Helical" evidence="1">
    <location>
        <begin position="40"/>
        <end position="61"/>
    </location>
</feature>
<accession>E1WZM7</accession>
<dbReference type="Pfam" id="PF07238">
    <property type="entry name" value="PilZ"/>
    <property type="match status" value="1"/>
</dbReference>
<keyword evidence="1" id="KW-0472">Membrane</keyword>
<dbReference type="Proteomes" id="UP000008963">
    <property type="component" value="Chromosome"/>
</dbReference>
<organism evidence="3 4">
    <name type="scientific">Halobacteriovorax marinus (strain ATCC BAA-682 / DSM 15412 / SJ)</name>
    <name type="common">Bacteriovorax marinus</name>
    <dbReference type="NCBI Taxonomy" id="862908"/>
    <lineage>
        <taxon>Bacteria</taxon>
        <taxon>Pseudomonadati</taxon>
        <taxon>Bdellovibrionota</taxon>
        <taxon>Bacteriovoracia</taxon>
        <taxon>Bacteriovoracales</taxon>
        <taxon>Halobacteriovoraceae</taxon>
        <taxon>Halobacteriovorax</taxon>
    </lineage>
</organism>
<keyword evidence="4" id="KW-1185">Reference proteome</keyword>
<dbReference type="AlphaFoldDB" id="E1WZM7"/>
<dbReference type="GO" id="GO:0035438">
    <property type="term" value="F:cyclic-di-GMP binding"/>
    <property type="evidence" value="ECO:0007669"/>
    <property type="project" value="InterPro"/>
</dbReference>
<dbReference type="EMBL" id="FQ312005">
    <property type="protein sequence ID" value="CBW26213.1"/>
    <property type="molecule type" value="Genomic_DNA"/>
</dbReference>